<evidence type="ECO:0000256" key="2">
    <source>
        <dbReference type="ARBA" id="ARBA00022490"/>
    </source>
</evidence>
<feature type="domain" description="PFU" evidence="7">
    <location>
        <begin position="358"/>
        <end position="454"/>
    </location>
</feature>
<dbReference type="PROSITE" id="PS51394">
    <property type="entry name" value="PFU"/>
    <property type="match status" value="1"/>
</dbReference>
<dbReference type="PRINTS" id="PR00320">
    <property type="entry name" value="GPROTEINBRPT"/>
</dbReference>
<dbReference type="SMART" id="SM00320">
    <property type="entry name" value="WD40"/>
    <property type="match status" value="7"/>
</dbReference>
<comment type="subcellular location">
    <subcellularLocation>
        <location evidence="1">Cytoplasm</location>
    </subcellularLocation>
</comment>
<dbReference type="Gramene" id="GBG59102">
    <property type="protein sequence ID" value="GBG59102"/>
    <property type="gene ID" value="CBR_g24445"/>
</dbReference>
<dbReference type="GO" id="GO:0010992">
    <property type="term" value="P:ubiquitin recycling"/>
    <property type="evidence" value="ECO:0007669"/>
    <property type="project" value="TreeGrafter"/>
</dbReference>
<dbReference type="PANTHER" id="PTHR19849:SF0">
    <property type="entry name" value="PHOSPHOLIPASE A-2-ACTIVATING PROTEIN"/>
    <property type="match status" value="1"/>
</dbReference>
<evidence type="ECO:0000256" key="5">
    <source>
        <dbReference type="PROSITE-ProRule" id="PRU00221"/>
    </source>
</evidence>
<dbReference type="Proteomes" id="UP000265515">
    <property type="component" value="Unassembled WGS sequence"/>
</dbReference>
<dbReference type="Pfam" id="PF08324">
    <property type="entry name" value="PUL"/>
    <property type="match status" value="1"/>
</dbReference>
<feature type="repeat" description="WD" evidence="5">
    <location>
        <begin position="105"/>
        <end position="135"/>
    </location>
</feature>
<keyword evidence="3 5" id="KW-0853">WD repeat</keyword>
<keyword evidence="10" id="KW-1185">Reference proteome</keyword>
<dbReference type="OMA" id="DKCIYYW"/>
<dbReference type="PROSITE" id="PS50294">
    <property type="entry name" value="WD_REPEATS_REGION"/>
    <property type="match status" value="2"/>
</dbReference>
<dbReference type="EMBL" id="BFEA01000002">
    <property type="protein sequence ID" value="GBG59102.1"/>
    <property type="molecule type" value="Genomic_DNA"/>
</dbReference>
<feature type="repeat" description="WD" evidence="5">
    <location>
        <begin position="223"/>
        <end position="253"/>
    </location>
</feature>
<evidence type="ECO:0000256" key="3">
    <source>
        <dbReference type="ARBA" id="ARBA00022574"/>
    </source>
</evidence>
<dbReference type="InterPro" id="IPR013535">
    <property type="entry name" value="PUL_dom"/>
</dbReference>
<evidence type="ECO:0000256" key="6">
    <source>
        <dbReference type="SAM" id="MobiDB-lite"/>
    </source>
</evidence>
<dbReference type="GO" id="GO:0043130">
    <property type="term" value="F:ubiquitin binding"/>
    <property type="evidence" value="ECO:0007669"/>
    <property type="project" value="TreeGrafter"/>
</dbReference>
<keyword evidence="4" id="KW-0677">Repeat</keyword>
<evidence type="ECO:0000313" key="10">
    <source>
        <dbReference type="Proteomes" id="UP000265515"/>
    </source>
</evidence>
<dbReference type="InterPro" id="IPR020472">
    <property type="entry name" value="WD40_PAC1"/>
</dbReference>
<dbReference type="InterPro" id="IPR001680">
    <property type="entry name" value="WD40_rpt"/>
</dbReference>
<feature type="repeat" description="WD" evidence="5">
    <location>
        <begin position="183"/>
        <end position="215"/>
    </location>
</feature>
<feature type="region of interest" description="Disordered" evidence="6">
    <location>
        <begin position="491"/>
        <end position="520"/>
    </location>
</feature>
<dbReference type="SUPFAM" id="SSF50978">
    <property type="entry name" value="WD40 repeat-like"/>
    <property type="match status" value="1"/>
</dbReference>
<feature type="compositionally biased region" description="Polar residues" evidence="6">
    <location>
        <begin position="503"/>
        <end position="520"/>
    </location>
</feature>
<dbReference type="FunFam" id="1.25.10.10:FF:000250">
    <property type="entry name" value="Phospholipase A-2-activating protein isoform A"/>
    <property type="match status" value="1"/>
</dbReference>
<sequence>MDDSSFKLRCELRGHDEDVRGTCLCSDMRIASASRDKTVRLWSPVDGERGGYELGAVMVGHAGFVGPVAWMSPNEDLPNGGLVTGGMDARVIVWDCGTASLVQDLRGHELQVTGVAVQENGDVVSCSIDKTLRVWRKGVCKEVLQGHDGPVLCVCVLPTGEIISGSGDCTIKLWRSSSCVHTFRGHTDSVRGLAFLPGVGIVSGSHDGMVRLWSVTGQPLLHFVGHTALVFSVAVSTSGEIASGSEDGTARVWGGDGECKDKIEHPGCVWNIIYLPNGDLVTACADGVIRVWTRDLQRVASDEQIQAYELALQERRRAKTVGGRPVSDLPGPEELEQPGKKDGQTRIVREGGVGIAYTWSEKEYKWEKIGEVVDGPSDALEKRTLNGVRYDFVFDVDIGDGAPLRKLPYNRGQNPYDVADNWLMEQELPPAYREQVVEFIVTNTGERIEPVDLSVPDPFTGGGAYVPTQSQMQGSVAGSRAAIRTSVDPSINADPFTGGGSGSSVAAQNSHTSTATGQTSLKHVPKRGYLYFDSAQFDGIQKKLYEFNGILAGDSALAAHAMDSAEKERLQILIRTLQDTSRYHASTFAHADLVLLKKLLAWPPAYLFPVLDVLRMLALHSQGATMLAEETGKAKDFLLEGIVSVSTPPVVAANLLTGARMLTNCFRYASLRSWVEQHRSEVLDSLAICCASSNKNVRLAFSTLLLNFAVLLCEAKDENGQIQCLSASIELASADEDPENIFRTLVAIGTLHL</sequence>
<dbReference type="STRING" id="69332.A0A388JN19"/>
<feature type="repeat" description="WD" evidence="5">
    <location>
        <begin position="144"/>
        <end position="174"/>
    </location>
</feature>
<keyword evidence="2" id="KW-0963">Cytoplasm</keyword>
<proteinExistence type="predicted"/>
<organism evidence="9 10">
    <name type="scientific">Chara braunii</name>
    <name type="common">Braun's stonewort</name>
    <dbReference type="NCBI Taxonomy" id="69332"/>
    <lineage>
        <taxon>Eukaryota</taxon>
        <taxon>Viridiplantae</taxon>
        <taxon>Streptophyta</taxon>
        <taxon>Charophyceae</taxon>
        <taxon>Charales</taxon>
        <taxon>Characeae</taxon>
        <taxon>Chara</taxon>
    </lineage>
</organism>
<dbReference type="OrthoDB" id="10265988at2759"/>
<dbReference type="PANTHER" id="PTHR19849">
    <property type="entry name" value="PHOSPHOLIPASE A-2-ACTIVATING PROTEIN"/>
    <property type="match status" value="1"/>
</dbReference>
<dbReference type="PROSITE" id="PS51396">
    <property type="entry name" value="PUL"/>
    <property type="match status" value="1"/>
</dbReference>
<dbReference type="InterPro" id="IPR015155">
    <property type="entry name" value="PFU"/>
</dbReference>
<dbReference type="InterPro" id="IPR011989">
    <property type="entry name" value="ARM-like"/>
</dbReference>
<dbReference type="PROSITE" id="PS50082">
    <property type="entry name" value="WD_REPEATS_2"/>
    <property type="match status" value="5"/>
</dbReference>
<name>A0A388JN19_CHABU</name>
<dbReference type="AlphaFoldDB" id="A0A388JN19"/>
<evidence type="ECO:0000256" key="1">
    <source>
        <dbReference type="ARBA" id="ARBA00004496"/>
    </source>
</evidence>
<dbReference type="InterPro" id="IPR038122">
    <property type="entry name" value="PFU_sf"/>
</dbReference>
<comment type="caution">
    <text evidence="9">The sequence shown here is derived from an EMBL/GenBank/DDBJ whole genome shotgun (WGS) entry which is preliminary data.</text>
</comment>
<evidence type="ECO:0000259" key="8">
    <source>
        <dbReference type="PROSITE" id="PS51396"/>
    </source>
</evidence>
<evidence type="ECO:0000259" key="7">
    <source>
        <dbReference type="PROSITE" id="PS51394"/>
    </source>
</evidence>
<feature type="region of interest" description="Disordered" evidence="6">
    <location>
        <begin position="319"/>
        <end position="344"/>
    </location>
</feature>
<dbReference type="Pfam" id="PF09070">
    <property type="entry name" value="PFU"/>
    <property type="match status" value="1"/>
</dbReference>
<accession>A0A388JN19</accession>
<dbReference type="Gene3D" id="2.130.10.10">
    <property type="entry name" value="YVTN repeat-like/Quinoprotein amine dehydrogenase"/>
    <property type="match status" value="1"/>
</dbReference>
<dbReference type="Pfam" id="PF00400">
    <property type="entry name" value="WD40"/>
    <property type="match status" value="6"/>
</dbReference>
<reference evidence="9 10" key="1">
    <citation type="journal article" date="2018" name="Cell">
        <title>The Chara Genome: Secondary Complexity and Implications for Plant Terrestrialization.</title>
        <authorList>
            <person name="Nishiyama T."/>
            <person name="Sakayama H."/>
            <person name="Vries J.D."/>
            <person name="Buschmann H."/>
            <person name="Saint-Marcoux D."/>
            <person name="Ullrich K.K."/>
            <person name="Haas F.B."/>
            <person name="Vanderstraeten L."/>
            <person name="Becker D."/>
            <person name="Lang D."/>
            <person name="Vosolsobe S."/>
            <person name="Rombauts S."/>
            <person name="Wilhelmsson P.K.I."/>
            <person name="Janitza P."/>
            <person name="Kern R."/>
            <person name="Heyl A."/>
            <person name="Rumpler F."/>
            <person name="Villalobos L.I.A.C."/>
            <person name="Clay J.M."/>
            <person name="Skokan R."/>
            <person name="Toyoda A."/>
            <person name="Suzuki Y."/>
            <person name="Kagoshima H."/>
            <person name="Schijlen E."/>
            <person name="Tajeshwar N."/>
            <person name="Catarino B."/>
            <person name="Hetherington A.J."/>
            <person name="Saltykova A."/>
            <person name="Bonnot C."/>
            <person name="Breuninger H."/>
            <person name="Symeonidi A."/>
            <person name="Radhakrishnan G.V."/>
            <person name="Van Nieuwerburgh F."/>
            <person name="Deforce D."/>
            <person name="Chang C."/>
            <person name="Karol K.G."/>
            <person name="Hedrich R."/>
            <person name="Ulvskov P."/>
            <person name="Glockner G."/>
            <person name="Delwiche C.F."/>
            <person name="Petrasek J."/>
            <person name="Van de Peer Y."/>
            <person name="Friml J."/>
            <person name="Beilby M."/>
            <person name="Dolan L."/>
            <person name="Kohara Y."/>
            <person name="Sugano S."/>
            <person name="Fujiyama A."/>
            <person name="Delaux P.-M."/>
            <person name="Quint M."/>
            <person name="TheiBen G."/>
            <person name="Hagemann M."/>
            <person name="Harholt J."/>
            <person name="Dunand C."/>
            <person name="Zachgo S."/>
            <person name="Langdale J."/>
            <person name="Maumus F."/>
            <person name="Straeten D.V.D."/>
            <person name="Gould S.B."/>
            <person name="Rensing S.A."/>
        </authorList>
    </citation>
    <scope>NUCLEOTIDE SEQUENCE [LARGE SCALE GENOMIC DNA]</scope>
    <source>
        <strain evidence="9 10">S276</strain>
    </source>
</reference>
<dbReference type="Gene3D" id="3.10.20.870">
    <property type="entry name" value="PFU (PLAA family ubiquitin binding), C-terminal domain"/>
    <property type="match status" value="1"/>
</dbReference>
<dbReference type="CDD" id="cd00200">
    <property type="entry name" value="WD40"/>
    <property type="match status" value="1"/>
</dbReference>
<dbReference type="GO" id="GO:0005634">
    <property type="term" value="C:nucleus"/>
    <property type="evidence" value="ECO:0007669"/>
    <property type="project" value="TreeGrafter"/>
</dbReference>
<feature type="domain" description="PUL" evidence="8">
    <location>
        <begin position="522"/>
        <end position="753"/>
    </location>
</feature>
<evidence type="ECO:0000313" key="9">
    <source>
        <dbReference type="EMBL" id="GBG59102.1"/>
    </source>
</evidence>
<dbReference type="InterPro" id="IPR036322">
    <property type="entry name" value="WD40_repeat_dom_sf"/>
</dbReference>
<evidence type="ECO:0000256" key="4">
    <source>
        <dbReference type="ARBA" id="ARBA00022737"/>
    </source>
</evidence>
<feature type="repeat" description="WD" evidence="5">
    <location>
        <begin position="12"/>
        <end position="43"/>
    </location>
</feature>
<dbReference type="GO" id="GO:0005737">
    <property type="term" value="C:cytoplasm"/>
    <property type="evidence" value="ECO:0007669"/>
    <property type="project" value="UniProtKB-SubCell"/>
</dbReference>
<protein>
    <recommendedName>
        <fullName evidence="11">Phospholipase A-2-activating protein</fullName>
    </recommendedName>
</protein>
<dbReference type="InterPro" id="IPR015943">
    <property type="entry name" value="WD40/YVTN_repeat-like_dom_sf"/>
</dbReference>
<dbReference type="Gene3D" id="1.25.10.10">
    <property type="entry name" value="Leucine-rich Repeat Variant"/>
    <property type="match status" value="1"/>
</dbReference>
<evidence type="ECO:0008006" key="11">
    <source>
        <dbReference type="Google" id="ProtNLM"/>
    </source>
</evidence>
<dbReference type="GO" id="GO:0043161">
    <property type="term" value="P:proteasome-mediated ubiquitin-dependent protein catabolic process"/>
    <property type="evidence" value="ECO:0007669"/>
    <property type="project" value="TreeGrafter"/>
</dbReference>
<gene>
    <name evidence="9" type="ORF">CBR_g24445</name>
</gene>